<gene>
    <name evidence="2" type="ORF">CERSUDRAFT_91926</name>
</gene>
<evidence type="ECO:0000256" key="1">
    <source>
        <dbReference type="SAM" id="MobiDB-lite"/>
    </source>
</evidence>
<dbReference type="Proteomes" id="UP000016930">
    <property type="component" value="Unassembled WGS sequence"/>
</dbReference>
<evidence type="ECO:0000313" key="2">
    <source>
        <dbReference type="EMBL" id="EMD41166.1"/>
    </source>
</evidence>
<feature type="compositionally biased region" description="Basic and acidic residues" evidence="1">
    <location>
        <begin position="18"/>
        <end position="31"/>
    </location>
</feature>
<name>M2RQK5_CERS8</name>
<feature type="region of interest" description="Disordered" evidence="1">
    <location>
        <begin position="230"/>
        <end position="383"/>
    </location>
</feature>
<feature type="compositionally biased region" description="Pro residues" evidence="1">
    <location>
        <begin position="52"/>
        <end position="65"/>
    </location>
</feature>
<accession>M2RQK5</accession>
<dbReference type="EMBL" id="KB445792">
    <property type="protein sequence ID" value="EMD41166.1"/>
    <property type="molecule type" value="Genomic_DNA"/>
</dbReference>
<organism evidence="2 3">
    <name type="scientific">Ceriporiopsis subvermispora (strain B)</name>
    <name type="common">White-rot fungus</name>
    <name type="synonym">Gelatoporia subvermispora</name>
    <dbReference type="NCBI Taxonomy" id="914234"/>
    <lineage>
        <taxon>Eukaryota</taxon>
        <taxon>Fungi</taxon>
        <taxon>Dikarya</taxon>
        <taxon>Basidiomycota</taxon>
        <taxon>Agaricomycotina</taxon>
        <taxon>Agaricomycetes</taxon>
        <taxon>Polyporales</taxon>
        <taxon>Gelatoporiaceae</taxon>
        <taxon>Gelatoporia</taxon>
    </lineage>
</organism>
<feature type="compositionally biased region" description="Basic and acidic residues" evidence="1">
    <location>
        <begin position="370"/>
        <end position="383"/>
    </location>
</feature>
<evidence type="ECO:0000313" key="3">
    <source>
        <dbReference type="Proteomes" id="UP000016930"/>
    </source>
</evidence>
<feature type="region of interest" description="Disordered" evidence="1">
    <location>
        <begin position="141"/>
        <end position="166"/>
    </location>
</feature>
<reference evidence="2 3" key="1">
    <citation type="journal article" date="2012" name="Proc. Natl. Acad. Sci. U.S.A.">
        <title>Comparative genomics of Ceriporiopsis subvermispora and Phanerochaete chrysosporium provide insight into selective ligninolysis.</title>
        <authorList>
            <person name="Fernandez-Fueyo E."/>
            <person name="Ruiz-Duenas F.J."/>
            <person name="Ferreira P."/>
            <person name="Floudas D."/>
            <person name="Hibbett D.S."/>
            <person name="Canessa P."/>
            <person name="Larrondo L.F."/>
            <person name="James T.Y."/>
            <person name="Seelenfreund D."/>
            <person name="Lobos S."/>
            <person name="Polanco R."/>
            <person name="Tello M."/>
            <person name="Honda Y."/>
            <person name="Watanabe T."/>
            <person name="Watanabe T."/>
            <person name="Ryu J.S."/>
            <person name="Kubicek C.P."/>
            <person name="Schmoll M."/>
            <person name="Gaskell J."/>
            <person name="Hammel K.E."/>
            <person name="St John F.J."/>
            <person name="Vanden Wymelenberg A."/>
            <person name="Sabat G."/>
            <person name="Splinter BonDurant S."/>
            <person name="Syed K."/>
            <person name="Yadav J.S."/>
            <person name="Doddapaneni H."/>
            <person name="Subramanian V."/>
            <person name="Lavin J.L."/>
            <person name="Oguiza J.A."/>
            <person name="Perez G."/>
            <person name="Pisabarro A.G."/>
            <person name="Ramirez L."/>
            <person name="Santoyo F."/>
            <person name="Master E."/>
            <person name="Coutinho P.M."/>
            <person name="Henrissat B."/>
            <person name="Lombard V."/>
            <person name="Magnuson J.K."/>
            <person name="Kuees U."/>
            <person name="Hori C."/>
            <person name="Igarashi K."/>
            <person name="Samejima M."/>
            <person name="Held B.W."/>
            <person name="Barry K.W."/>
            <person name="LaButti K.M."/>
            <person name="Lapidus A."/>
            <person name="Lindquist E.A."/>
            <person name="Lucas S.M."/>
            <person name="Riley R."/>
            <person name="Salamov A.A."/>
            <person name="Hoffmeister D."/>
            <person name="Schwenk D."/>
            <person name="Hadar Y."/>
            <person name="Yarden O."/>
            <person name="de Vries R.P."/>
            <person name="Wiebenga A."/>
            <person name="Stenlid J."/>
            <person name="Eastwood D."/>
            <person name="Grigoriev I.V."/>
            <person name="Berka R.M."/>
            <person name="Blanchette R.A."/>
            <person name="Kersten P."/>
            <person name="Martinez A.T."/>
            <person name="Vicuna R."/>
            <person name="Cullen D."/>
        </authorList>
    </citation>
    <scope>NUCLEOTIDE SEQUENCE [LARGE SCALE GENOMIC DNA]</scope>
    <source>
        <strain evidence="2 3">B</strain>
    </source>
</reference>
<keyword evidence="3" id="KW-1185">Reference proteome</keyword>
<feature type="compositionally biased region" description="Basic and acidic residues" evidence="1">
    <location>
        <begin position="272"/>
        <end position="282"/>
    </location>
</feature>
<protein>
    <submittedName>
        <fullName evidence="2">Uncharacterized protein</fullName>
    </submittedName>
</protein>
<feature type="region of interest" description="Disordered" evidence="1">
    <location>
        <begin position="1"/>
        <end position="65"/>
    </location>
</feature>
<sequence length="383" mass="40847">MSAARSTRPLLRMGSAGCDKRGQLSQSEEKPSFASRIPRPALRRVHEGAQTPCPPRVLPGPTRPLPTAPAMPGWIARVAPPWTAWNAPPSGDHTKTQLLLPAVVRTAWPPRKIAPRAARGRGFSRLVRDLLLLAQRASRPYPGVHRARRRQAARTGSGAHESNVGAQRRLLASVSNTPDAPARRGDGDGDGTRWIPVAAILRHRAIAQHRACLARLSIQPPARFPAPVLTPTSFSSSGPRMLPSATERALGARRQRRANARPVCASPSMHPASRDVTGRDSPHAPASSIRRAGRGRLQASRASGACTKSASGPRARRRAEGRARQPDKTPCPSLIAASSARHRARAKASLTGGGGTARRASAAPYADPPSTRECDMNERTAAP</sequence>
<feature type="compositionally biased region" description="Basic and acidic residues" evidence="1">
    <location>
        <begin position="318"/>
        <end position="327"/>
    </location>
</feature>
<proteinExistence type="predicted"/>
<dbReference type="AlphaFoldDB" id="M2RQK5"/>
<dbReference type="HOGENOM" id="CLU_721597_0_0_1"/>